<keyword evidence="2" id="KW-1185">Reference proteome</keyword>
<protein>
    <submittedName>
        <fullName evidence="1">Uncharacterized protein</fullName>
    </submittedName>
</protein>
<evidence type="ECO:0000313" key="2">
    <source>
        <dbReference type="Proteomes" id="UP001349343"/>
    </source>
</evidence>
<proteinExistence type="predicted"/>
<accession>A0ABZ0Z1X5</accession>
<name>A0ABZ0Z1X5_9CAUD</name>
<evidence type="ECO:0000313" key="1">
    <source>
        <dbReference type="EMBL" id="WQJ53151.1"/>
    </source>
</evidence>
<reference evidence="1 2" key="1">
    <citation type="submission" date="2023-11" db="EMBL/GenBank/DDBJ databases">
        <authorList>
            <person name="Cook R."/>
            <person name="Crisci M."/>
            <person name="Pye H."/>
            <person name="Adriaenssens E."/>
            <person name="Santini J."/>
        </authorList>
    </citation>
    <scope>NUCLEOTIDE SEQUENCE [LARGE SCALE GENOMIC DNA]</scope>
    <source>
        <strain evidence="1">Lak_Megaphage_RVC_JS4_GC31</strain>
    </source>
</reference>
<dbReference type="EMBL" id="OR769222">
    <property type="protein sequence ID" value="WQJ53151.1"/>
    <property type="molecule type" value="Genomic_DNA"/>
</dbReference>
<sequence>MRNKKYILTDNDYKNISKKLKDDIYNTFIVDGVLENHCKYASRFEISVDKGELDISYSIWIGDYIPKNIDEFSEDMIVDIVIMFYGNDDNEYEINVDISSINFSPLTAKNELTTGDKNQIFTVGELIEFLKTLDSSATLTAEYIHIIGSHFVGIEKRNLLKTLFTENNNNSYTIKALLAW</sequence>
<organism evidence="1 2">
    <name type="scientific">phage Lak_Megaphage_RVC_JS4_GC31</name>
    <dbReference type="NCBI Taxonomy" id="3109228"/>
    <lineage>
        <taxon>Viruses</taxon>
        <taxon>Duplodnaviria</taxon>
        <taxon>Heunggongvirae</taxon>
        <taxon>Uroviricota</taxon>
        <taxon>Caudoviricetes</taxon>
        <taxon>Caudoviricetes code 15 clade</taxon>
    </lineage>
</organism>
<dbReference type="Proteomes" id="UP001349343">
    <property type="component" value="Segment"/>
</dbReference>